<keyword evidence="11" id="KW-1208">Phospholipid metabolism</keyword>
<organism evidence="17 18">
    <name type="scientific">Galendromus occidentalis</name>
    <name type="common">western predatory mite</name>
    <dbReference type="NCBI Taxonomy" id="34638"/>
    <lineage>
        <taxon>Eukaryota</taxon>
        <taxon>Metazoa</taxon>
        <taxon>Ecdysozoa</taxon>
        <taxon>Arthropoda</taxon>
        <taxon>Chelicerata</taxon>
        <taxon>Arachnida</taxon>
        <taxon>Acari</taxon>
        <taxon>Parasitiformes</taxon>
        <taxon>Mesostigmata</taxon>
        <taxon>Gamasina</taxon>
        <taxon>Phytoseioidea</taxon>
        <taxon>Phytoseiidae</taxon>
        <taxon>Typhlodrominae</taxon>
        <taxon>Galendromus</taxon>
    </lineage>
</organism>
<evidence type="ECO:0000256" key="4">
    <source>
        <dbReference type="ARBA" id="ARBA00022516"/>
    </source>
</evidence>
<keyword evidence="5" id="KW-0808">Transferase</keyword>
<accession>A0AAJ7PAE8</accession>
<evidence type="ECO:0000256" key="8">
    <source>
        <dbReference type="ARBA" id="ARBA00023098"/>
    </source>
</evidence>
<dbReference type="GO" id="GO:0005783">
    <property type="term" value="C:endoplasmic reticulum"/>
    <property type="evidence" value="ECO:0007669"/>
    <property type="project" value="TreeGrafter"/>
</dbReference>
<dbReference type="SUPFAM" id="SSF69593">
    <property type="entry name" value="Glycerol-3-phosphate (1)-acyltransferase"/>
    <property type="match status" value="1"/>
</dbReference>
<keyword evidence="9 15" id="KW-0472">Membrane</keyword>
<feature type="transmembrane region" description="Helical" evidence="15">
    <location>
        <begin position="82"/>
        <end position="115"/>
    </location>
</feature>
<feature type="region of interest" description="Disordered" evidence="14">
    <location>
        <begin position="1"/>
        <end position="60"/>
    </location>
</feature>
<feature type="compositionally biased region" description="Basic and acidic residues" evidence="14">
    <location>
        <begin position="22"/>
        <end position="41"/>
    </location>
</feature>
<dbReference type="KEGG" id="goe:100903464"/>
<evidence type="ECO:0000256" key="2">
    <source>
        <dbReference type="ARBA" id="ARBA00005189"/>
    </source>
</evidence>
<dbReference type="InterPro" id="IPR002123">
    <property type="entry name" value="Plipid/glycerol_acylTrfase"/>
</dbReference>
<keyword evidence="6 15" id="KW-0812">Transmembrane</keyword>
<dbReference type="Proteomes" id="UP000694867">
    <property type="component" value="Unplaced"/>
</dbReference>
<comment type="similarity">
    <text evidence="3">Belongs to the 1-acyl-sn-glycerol-3-phosphate acyltransferase family.</text>
</comment>
<keyword evidence="17" id="KW-1185">Reference proteome</keyword>
<dbReference type="CTD" id="31899"/>
<keyword evidence="7 15" id="KW-1133">Transmembrane helix</keyword>
<dbReference type="PANTHER" id="PTHR23063:SF52">
    <property type="entry name" value="LYSOPHOSPHATIDYLCHOLINE ACYLTRANSFERASE"/>
    <property type="match status" value="1"/>
</dbReference>
<dbReference type="RefSeq" id="XP_018495384.1">
    <property type="nucleotide sequence ID" value="XM_018639868.1"/>
</dbReference>
<dbReference type="GO" id="GO:0008374">
    <property type="term" value="F:O-acyltransferase activity"/>
    <property type="evidence" value="ECO:0007669"/>
    <property type="project" value="InterPro"/>
</dbReference>
<dbReference type="GO" id="GO:0008654">
    <property type="term" value="P:phospholipid biosynthetic process"/>
    <property type="evidence" value="ECO:0007669"/>
    <property type="project" value="UniProtKB-KW"/>
</dbReference>
<name>A0AAJ7PAE8_9ACAR</name>
<dbReference type="CDD" id="cd07991">
    <property type="entry name" value="LPLAT_LPCAT1-like"/>
    <property type="match status" value="1"/>
</dbReference>
<keyword evidence="10" id="KW-0594">Phospholipid biosynthesis</keyword>
<feature type="domain" description="Phospholipid/glycerol acyltransferase" evidence="16">
    <location>
        <begin position="165"/>
        <end position="276"/>
    </location>
</feature>
<evidence type="ECO:0000313" key="18">
    <source>
        <dbReference type="RefSeq" id="XP_018495384.1"/>
    </source>
</evidence>
<dbReference type="GO" id="GO:0042171">
    <property type="term" value="F:lysophosphatidic acid acyltransferase activity"/>
    <property type="evidence" value="ECO:0007669"/>
    <property type="project" value="TreeGrafter"/>
</dbReference>
<proteinExistence type="inferred from homology"/>
<dbReference type="SMART" id="SM00563">
    <property type="entry name" value="PlsC"/>
    <property type="match status" value="1"/>
</dbReference>
<evidence type="ECO:0000313" key="17">
    <source>
        <dbReference type="Proteomes" id="UP000694867"/>
    </source>
</evidence>
<keyword evidence="8" id="KW-0443">Lipid metabolism</keyword>
<evidence type="ECO:0000256" key="13">
    <source>
        <dbReference type="ARBA" id="ARBA00025707"/>
    </source>
</evidence>
<dbReference type="AlphaFoldDB" id="A0AAJ7PAE8"/>
<evidence type="ECO:0000256" key="6">
    <source>
        <dbReference type="ARBA" id="ARBA00022692"/>
    </source>
</evidence>
<sequence length="565" mass="63488">MVKSKDVSVSLTTKGDISPQPHIDEDRPSTSVDECKDEPKKNGSRTHKKHSVDDKDDTYVPPEVPDPFRFRIHLTPTDKIKVALMTIFVVPIRVFLVTFFLFLTWLGCFIGLLGYSEEELESKPIQGWRRGWRESVRSMVFWAFRTFLIKVEFRGERAPPSEAPILVAGPHSSFYDFATVIAKSPVPSAVIRDETGTVVISTILRFIQPVFVKRSSKESRLTTLTEIKNRATSKEAWSQIVIFPEGTCSNGSVLIKFKQGAFSAGVPIQPVLLRYPNRLNTLTWTWDGPSALKTMWLTTCQWTTKMVIEYLPVYCPSEAERQNPTLYAENVRQLMAAALGIGTTEFSYDDLRYLNTGDSRQSQHTLAIVKLLKFRTKNGLKPEQLPDEIAKINDLIEKKAKDESGVVQATQAEILAALGLESSEAAREMFGILNMVKDTSLDGSEDQTPEELVDLRVFLASLHLVNMDGQSAFKALCTDGEEIPSQSAFCRLCWIAMQIPVTDSRALYHYLKPILSAQTFKEYLISHHDRCKGVVYFDGGKRLAVEAEPGSDSTTDQSVKRQKAE</sequence>
<evidence type="ECO:0000256" key="10">
    <source>
        <dbReference type="ARBA" id="ARBA00023209"/>
    </source>
</evidence>
<evidence type="ECO:0000256" key="7">
    <source>
        <dbReference type="ARBA" id="ARBA00022989"/>
    </source>
</evidence>
<dbReference type="InterPro" id="IPR045252">
    <property type="entry name" value="LPCAT1-like"/>
</dbReference>
<protein>
    <submittedName>
        <fullName evidence="18">Lysophosphatidylcholine acyltransferase 1</fullName>
    </submittedName>
</protein>
<evidence type="ECO:0000256" key="12">
    <source>
        <dbReference type="ARBA" id="ARBA00023315"/>
    </source>
</evidence>
<evidence type="ECO:0000256" key="9">
    <source>
        <dbReference type="ARBA" id="ARBA00023136"/>
    </source>
</evidence>
<reference evidence="18" key="1">
    <citation type="submission" date="2025-08" db="UniProtKB">
        <authorList>
            <consortium name="RefSeq"/>
        </authorList>
    </citation>
    <scope>IDENTIFICATION</scope>
</reference>
<comment type="subcellular location">
    <subcellularLocation>
        <location evidence="1">Membrane</location>
    </subcellularLocation>
</comment>
<dbReference type="GeneID" id="100903464"/>
<evidence type="ECO:0000256" key="5">
    <source>
        <dbReference type="ARBA" id="ARBA00022679"/>
    </source>
</evidence>
<evidence type="ECO:0000256" key="15">
    <source>
        <dbReference type="SAM" id="Phobius"/>
    </source>
</evidence>
<evidence type="ECO:0000259" key="16">
    <source>
        <dbReference type="SMART" id="SM00563"/>
    </source>
</evidence>
<comment type="pathway">
    <text evidence="2">Lipid metabolism.</text>
</comment>
<evidence type="ECO:0000256" key="1">
    <source>
        <dbReference type="ARBA" id="ARBA00004370"/>
    </source>
</evidence>
<keyword evidence="4" id="KW-0444">Lipid biosynthesis</keyword>
<dbReference type="PANTHER" id="PTHR23063">
    <property type="entry name" value="PHOSPHOLIPID ACYLTRANSFERASE"/>
    <property type="match status" value="1"/>
</dbReference>
<evidence type="ECO:0000256" key="3">
    <source>
        <dbReference type="ARBA" id="ARBA00008655"/>
    </source>
</evidence>
<comment type="pathway">
    <text evidence="13">Phospholipid metabolism.</text>
</comment>
<dbReference type="Pfam" id="PF01553">
    <property type="entry name" value="Acyltransferase"/>
    <property type="match status" value="1"/>
</dbReference>
<gene>
    <name evidence="18" type="primary">LOC100903464</name>
</gene>
<evidence type="ECO:0000256" key="11">
    <source>
        <dbReference type="ARBA" id="ARBA00023264"/>
    </source>
</evidence>
<evidence type="ECO:0000256" key="14">
    <source>
        <dbReference type="SAM" id="MobiDB-lite"/>
    </source>
</evidence>
<keyword evidence="12 18" id="KW-0012">Acyltransferase</keyword>
<dbReference type="GO" id="GO:0016020">
    <property type="term" value="C:membrane"/>
    <property type="evidence" value="ECO:0007669"/>
    <property type="project" value="UniProtKB-SubCell"/>
</dbReference>